<feature type="compositionally biased region" description="Basic and acidic residues" evidence="1">
    <location>
        <begin position="172"/>
        <end position="183"/>
    </location>
</feature>
<evidence type="ECO:0000256" key="2">
    <source>
        <dbReference type="SAM" id="Phobius"/>
    </source>
</evidence>
<proteinExistence type="predicted"/>
<evidence type="ECO:0000256" key="1">
    <source>
        <dbReference type="SAM" id="MobiDB-lite"/>
    </source>
</evidence>
<reference evidence="5 6" key="2">
    <citation type="journal article" date="2014" name="PLoS Genet.">
        <title>Phylogenetically driven sequencing of extremely halophilic archaea reveals strategies for static and dynamic osmo-response.</title>
        <authorList>
            <person name="Becker E.A."/>
            <person name="Seitzer P.M."/>
            <person name="Tritt A."/>
            <person name="Larsen D."/>
            <person name="Krusor M."/>
            <person name="Yao A.I."/>
            <person name="Wu D."/>
            <person name="Madern D."/>
            <person name="Eisen J.A."/>
            <person name="Darling A.E."/>
            <person name="Facciotti M.T."/>
        </authorList>
    </citation>
    <scope>NUCLEOTIDE SEQUENCE [LARGE SCALE GENOMIC DNA]</scope>
    <source>
        <strain evidence="5 6">AJ5</strain>
    </source>
</reference>
<dbReference type="Proteomes" id="UP000011555">
    <property type="component" value="Unassembled WGS sequence"/>
</dbReference>
<feature type="transmembrane region" description="Helical" evidence="2">
    <location>
        <begin position="65"/>
        <end position="88"/>
    </location>
</feature>
<reference evidence="4 7" key="1">
    <citation type="journal article" date="2011" name="J. Bacteriol.">
        <title>Genome sequence of Halobiforma lacisalsi AJ5, an extremely halophilic archaeon which harbors a bop gene.</title>
        <authorList>
            <person name="Jiang X."/>
            <person name="Wang S."/>
            <person name="Cheng H."/>
            <person name="Huo Y."/>
            <person name="Zhang X."/>
            <person name="Zhu X."/>
            <person name="Han X."/>
            <person name="Ni P."/>
            <person name="Wu M."/>
        </authorList>
    </citation>
    <scope>NUCLEOTIDE SEQUENCE [LARGE SCALE GENOMIC DNA]</scope>
    <source>
        <strain evidence="4 7">AJ5</strain>
    </source>
</reference>
<keyword evidence="2" id="KW-0812">Transmembrane</keyword>
<dbReference type="EMBL" id="AOLZ01000034">
    <property type="protein sequence ID" value="EMA33853.1"/>
    <property type="molecule type" value="Genomic_DNA"/>
</dbReference>
<evidence type="ECO:0000313" key="5">
    <source>
        <dbReference type="EMBL" id="EMA33853.1"/>
    </source>
</evidence>
<feature type="compositionally biased region" description="Basic and acidic residues" evidence="1">
    <location>
        <begin position="151"/>
        <end position="160"/>
    </location>
</feature>
<dbReference type="InterPro" id="IPR005182">
    <property type="entry name" value="YdbS-like_PH"/>
</dbReference>
<evidence type="ECO:0000259" key="3">
    <source>
        <dbReference type="Pfam" id="PF03703"/>
    </source>
</evidence>
<dbReference type="PANTHER" id="PTHR37938">
    <property type="entry name" value="BLL0215 PROTEIN"/>
    <property type="match status" value="1"/>
</dbReference>
<dbReference type="RefSeq" id="WP_007141561.1">
    <property type="nucleotide sequence ID" value="NZ_AOLZ01000034.1"/>
</dbReference>
<feature type="transmembrane region" description="Helical" evidence="2">
    <location>
        <begin position="40"/>
        <end position="59"/>
    </location>
</feature>
<protein>
    <submittedName>
        <fullName evidence="5">Membrane-flanked domain-containing protein</fullName>
    </submittedName>
</protein>
<dbReference type="KEGG" id="hlc:CHINAEXTREME05920"/>
<dbReference type="Pfam" id="PF03703">
    <property type="entry name" value="bPH_2"/>
    <property type="match status" value="1"/>
</dbReference>
<dbReference type="STRING" id="358396.CHINAEXTREME_05920"/>
<dbReference type="AlphaFoldDB" id="M0LL94"/>
<dbReference type="PANTHER" id="PTHR37938:SF1">
    <property type="entry name" value="BLL0215 PROTEIN"/>
    <property type="match status" value="1"/>
</dbReference>
<reference evidence="4" key="3">
    <citation type="submission" date="2017-01" db="EMBL/GenBank/DDBJ databases">
        <authorList>
            <person name="Mah S.A."/>
            <person name="Swanson W.J."/>
            <person name="Moy G.W."/>
            <person name="Vacquier V.D."/>
        </authorList>
    </citation>
    <scope>NUCLEOTIDE SEQUENCE</scope>
    <source>
        <strain evidence="4">AJ5</strain>
    </source>
</reference>
<keyword evidence="2" id="KW-0472">Membrane</keyword>
<keyword evidence="2" id="KW-1133">Transmembrane helix</keyword>
<dbReference type="EMBL" id="CP019285">
    <property type="protein sequence ID" value="APW97337.1"/>
    <property type="molecule type" value="Genomic_DNA"/>
</dbReference>
<name>M0LL94_NATLA</name>
<dbReference type="PATRIC" id="fig|358396.7.peg.1865"/>
<keyword evidence="6" id="KW-1185">Reference proteome</keyword>
<feature type="domain" description="YdbS-like PH" evidence="3">
    <location>
        <begin position="88"/>
        <end position="160"/>
    </location>
</feature>
<sequence length="189" mass="20664">MSRPTPSTPATTHPDWLHLSGEENVVWESRPHPVTMGVRVPIGLALVLVGFAVAAWSVTDGGVGGLSLVGVALVVLGIALVLVQYVVWTNTRYVITSEELYKKRGIVSRNVTQFRIDRVQNTALEQDVLGRLLGYGDLTIYTAGSGDPELTFERTPEPERANGALNEQLGKLVDRDRSGERSRSRNRST</sequence>
<organism evidence="5 6">
    <name type="scientific">Natronobacterium lacisalsi AJ5</name>
    <dbReference type="NCBI Taxonomy" id="358396"/>
    <lineage>
        <taxon>Archaea</taxon>
        <taxon>Methanobacteriati</taxon>
        <taxon>Methanobacteriota</taxon>
        <taxon>Stenosarchaea group</taxon>
        <taxon>Halobacteria</taxon>
        <taxon>Halobacteriales</taxon>
        <taxon>Natrialbaceae</taxon>
        <taxon>Natronobacterium</taxon>
    </lineage>
</organism>
<dbReference type="Proteomes" id="UP000186547">
    <property type="component" value="Chromosome"/>
</dbReference>
<accession>M0LL94</accession>
<gene>
    <name evidence="5" type="ORF">C445_09194</name>
    <name evidence="4" type="ORF">CHINAEXTREME_05920</name>
</gene>
<feature type="region of interest" description="Disordered" evidence="1">
    <location>
        <begin position="151"/>
        <end position="189"/>
    </location>
</feature>
<dbReference type="GeneID" id="30920642"/>
<dbReference type="eggNOG" id="arCOG04619">
    <property type="taxonomic scope" value="Archaea"/>
</dbReference>
<evidence type="ECO:0000313" key="6">
    <source>
        <dbReference type="Proteomes" id="UP000011555"/>
    </source>
</evidence>
<evidence type="ECO:0000313" key="7">
    <source>
        <dbReference type="Proteomes" id="UP000186547"/>
    </source>
</evidence>
<evidence type="ECO:0000313" key="4">
    <source>
        <dbReference type="EMBL" id="APW97337.1"/>
    </source>
</evidence>